<evidence type="ECO:0000313" key="1">
    <source>
        <dbReference type="EMBL" id="GEP01060.1"/>
    </source>
</evidence>
<organism evidence="1 2">
    <name type="scientific">Methylobacterium haplocladii</name>
    <dbReference type="NCBI Taxonomy" id="1176176"/>
    <lineage>
        <taxon>Bacteria</taxon>
        <taxon>Pseudomonadati</taxon>
        <taxon>Pseudomonadota</taxon>
        <taxon>Alphaproteobacteria</taxon>
        <taxon>Hyphomicrobiales</taxon>
        <taxon>Methylobacteriaceae</taxon>
        <taxon>Methylobacterium</taxon>
    </lineage>
</organism>
<dbReference type="EMBL" id="BJZT01000038">
    <property type="protein sequence ID" value="GEP01060.1"/>
    <property type="molecule type" value="Genomic_DNA"/>
</dbReference>
<name>A0A512ITM7_9HYPH</name>
<evidence type="ECO:0008006" key="3">
    <source>
        <dbReference type="Google" id="ProtNLM"/>
    </source>
</evidence>
<reference evidence="1 2" key="1">
    <citation type="submission" date="2019-07" db="EMBL/GenBank/DDBJ databases">
        <title>Whole genome shotgun sequence of Methylobacterium haplocladii NBRC 107714.</title>
        <authorList>
            <person name="Hosoyama A."/>
            <person name="Uohara A."/>
            <person name="Ohji S."/>
            <person name="Ichikawa N."/>
        </authorList>
    </citation>
    <scope>NUCLEOTIDE SEQUENCE [LARGE SCALE GENOMIC DNA]</scope>
    <source>
        <strain evidence="1 2">NBRC 107714</strain>
    </source>
</reference>
<gene>
    <name evidence="1" type="ORF">MHA02_34470</name>
</gene>
<keyword evidence="2" id="KW-1185">Reference proteome</keyword>
<evidence type="ECO:0000313" key="2">
    <source>
        <dbReference type="Proteomes" id="UP000321258"/>
    </source>
</evidence>
<dbReference type="AlphaFoldDB" id="A0A512ITM7"/>
<sequence length="269" mass="29625">MPDLDQAAFVDNVTRNLAQGRVLLLVLGDGIREGVEAIASYIQGTTGLHFTFGLVEMQIFEVGEGQLIVQPRVLTKTLIVNRSVVALAGNDLKLVDEVEAAGPEESRILEPSEREARHKQFWVDLLTTIRLDDAEQPLANPLSQPNIFFRMPTPGMWLTCYFSQKEGGIGIFLGSDRTSAVAMAIGLQLEIDREDITNEIGLPVVWSRDGNGKVRVAASKRYPKLGDPAVREEQLQWFREAINAFVNALRPRIATSLREVATGNASTAN</sequence>
<accession>A0A512ITM7</accession>
<dbReference type="Proteomes" id="UP000321258">
    <property type="component" value="Unassembled WGS sequence"/>
</dbReference>
<proteinExistence type="predicted"/>
<comment type="caution">
    <text evidence="1">The sequence shown here is derived from an EMBL/GenBank/DDBJ whole genome shotgun (WGS) entry which is preliminary data.</text>
</comment>
<protein>
    <recommendedName>
        <fullName evidence="3">DUF4268 domain-containing protein</fullName>
    </recommendedName>
</protein>